<organism evidence="1 2">
    <name type="scientific">Temnothorax curvispinosus</name>
    <dbReference type="NCBI Taxonomy" id="300111"/>
    <lineage>
        <taxon>Eukaryota</taxon>
        <taxon>Metazoa</taxon>
        <taxon>Ecdysozoa</taxon>
        <taxon>Arthropoda</taxon>
        <taxon>Hexapoda</taxon>
        <taxon>Insecta</taxon>
        <taxon>Pterygota</taxon>
        <taxon>Neoptera</taxon>
        <taxon>Endopterygota</taxon>
        <taxon>Hymenoptera</taxon>
        <taxon>Apocrita</taxon>
        <taxon>Aculeata</taxon>
        <taxon>Formicoidea</taxon>
        <taxon>Formicidae</taxon>
        <taxon>Myrmicinae</taxon>
        <taxon>Temnothorax</taxon>
    </lineage>
</organism>
<dbReference type="GeneID" id="112456269"/>
<protein>
    <submittedName>
        <fullName evidence="2">Uncharacterized protein LOC112456269</fullName>
    </submittedName>
</protein>
<dbReference type="AlphaFoldDB" id="A0A6J1Q0F9"/>
<accession>A0A6J1Q0F9</accession>
<proteinExistence type="predicted"/>
<evidence type="ECO:0000313" key="1">
    <source>
        <dbReference type="Proteomes" id="UP000504618"/>
    </source>
</evidence>
<evidence type="ECO:0000313" key="2">
    <source>
        <dbReference type="RefSeq" id="XP_024874460.1"/>
    </source>
</evidence>
<gene>
    <name evidence="2" type="primary">LOC112456269</name>
</gene>
<name>A0A6J1Q0F9_9HYME</name>
<reference evidence="2" key="1">
    <citation type="submission" date="2025-08" db="UniProtKB">
        <authorList>
            <consortium name="RefSeq"/>
        </authorList>
    </citation>
    <scope>IDENTIFICATION</scope>
    <source>
        <tissue evidence="2">Whole body</tissue>
    </source>
</reference>
<sequence>MSIAVFEVLVTCYRERIIIKERLLLNPAKSNSTVLPPISCPCESSMVTHGFHLSVYVFVQPTAESHMFHDPVSKTIDPPFLCARTRRLSRSSENHSVGTNSTFPAPIYECNSRHSPLDRSPRPIAFIVLDGTKNHAAGYLSR</sequence>
<dbReference type="Proteomes" id="UP000504618">
    <property type="component" value="Unplaced"/>
</dbReference>
<keyword evidence="1" id="KW-1185">Reference proteome</keyword>
<dbReference type="RefSeq" id="XP_024874460.1">
    <property type="nucleotide sequence ID" value="XM_025018692.1"/>
</dbReference>